<dbReference type="InterPro" id="IPR001867">
    <property type="entry name" value="OmpR/PhoB-type_DNA-bd"/>
</dbReference>
<dbReference type="InterPro" id="IPR036388">
    <property type="entry name" value="WH-like_DNA-bd_sf"/>
</dbReference>
<dbReference type="Gene3D" id="1.10.10.10">
    <property type="entry name" value="Winged helix-like DNA-binding domain superfamily/Winged helix DNA-binding domain"/>
    <property type="match status" value="1"/>
</dbReference>
<dbReference type="Pfam" id="PF00486">
    <property type="entry name" value="Trans_reg_C"/>
    <property type="match status" value="1"/>
</dbReference>
<dbReference type="PANTHER" id="PTHR48111">
    <property type="entry name" value="REGULATOR OF RPOS"/>
    <property type="match status" value="1"/>
</dbReference>
<feature type="modified residue" description="4-aspartylphosphate" evidence="6">
    <location>
        <position position="52"/>
    </location>
</feature>
<evidence type="ECO:0000256" key="7">
    <source>
        <dbReference type="PROSITE-ProRule" id="PRU01091"/>
    </source>
</evidence>
<feature type="DNA-binding region" description="OmpR/PhoB-type" evidence="7">
    <location>
        <begin position="127"/>
        <end position="223"/>
    </location>
</feature>
<dbReference type="InterPro" id="IPR001789">
    <property type="entry name" value="Sig_transdc_resp-reg_receiver"/>
</dbReference>
<keyword evidence="3" id="KW-0805">Transcription regulation</keyword>
<dbReference type="PROSITE" id="PS51755">
    <property type="entry name" value="OMPR_PHOB"/>
    <property type="match status" value="1"/>
</dbReference>
<keyword evidence="2" id="KW-0902">Two-component regulatory system</keyword>
<accession>A0ABQ1VTF6</accession>
<organism evidence="10 11">
    <name type="scientific">Paenibacillus aceti</name>
    <dbReference type="NCBI Taxonomy" id="1820010"/>
    <lineage>
        <taxon>Bacteria</taxon>
        <taxon>Bacillati</taxon>
        <taxon>Bacillota</taxon>
        <taxon>Bacilli</taxon>
        <taxon>Bacillales</taxon>
        <taxon>Paenibacillaceae</taxon>
        <taxon>Paenibacillus</taxon>
    </lineage>
</organism>
<keyword evidence="11" id="KW-1185">Reference proteome</keyword>
<dbReference type="PROSITE" id="PS50110">
    <property type="entry name" value="RESPONSE_REGULATORY"/>
    <property type="match status" value="1"/>
</dbReference>
<evidence type="ECO:0000256" key="3">
    <source>
        <dbReference type="ARBA" id="ARBA00023015"/>
    </source>
</evidence>
<dbReference type="Gene3D" id="6.10.250.690">
    <property type="match status" value="1"/>
</dbReference>
<sequence>MLKILIIEDEPFIREELEILLRNAGYEPICTDNFLTAEDEVKDNNPDLVLLDIHLQEYSGFSICTSIRKFSKVPIIFITGRNTSIDELQAFTLGGDDYISKPYHPSVLLARISAVLKRTRGQGRDEEQMLEYKGLTLDLRSYKIRYGASEEELSKNEFKLLHYLFQRRGEVVPRLDIIEYLWDQDVFIDDNALSVNMTRLRSKLEQLGVTDLIRTKRGVGYQI</sequence>
<dbReference type="InterPro" id="IPR039420">
    <property type="entry name" value="WalR-like"/>
</dbReference>
<evidence type="ECO:0000256" key="5">
    <source>
        <dbReference type="ARBA" id="ARBA00023163"/>
    </source>
</evidence>
<keyword evidence="4 7" id="KW-0238">DNA-binding</keyword>
<dbReference type="GO" id="GO:0003677">
    <property type="term" value="F:DNA binding"/>
    <property type="evidence" value="ECO:0007669"/>
    <property type="project" value="UniProtKB-KW"/>
</dbReference>
<dbReference type="SMART" id="SM00448">
    <property type="entry name" value="REC"/>
    <property type="match status" value="1"/>
</dbReference>
<comment type="caution">
    <text evidence="10">The sequence shown here is derived from an EMBL/GenBank/DDBJ whole genome shotgun (WGS) entry which is preliminary data.</text>
</comment>
<proteinExistence type="predicted"/>
<evidence type="ECO:0000259" key="8">
    <source>
        <dbReference type="PROSITE" id="PS50110"/>
    </source>
</evidence>
<evidence type="ECO:0000256" key="6">
    <source>
        <dbReference type="PROSITE-ProRule" id="PRU00169"/>
    </source>
</evidence>
<name>A0ABQ1VTF6_9BACL</name>
<evidence type="ECO:0000313" key="11">
    <source>
        <dbReference type="Proteomes" id="UP000608420"/>
    </source>
</evidence>
<reference evidence="11" key="1">
    <citation type="journal article" date="2019" name="Int. J. Syst. Evol. Microbiol.">
        <title>The Global Catalogue of Microorganisms (GCM) 10K type strain sequencing project: providing services to taxonomists for standard genome sequencing and annotation.</title>
        <authorList>
            <consortium name="The Broad Institute Genomics Platform"/>
            <consortium name="The Broad Institute Genome Sequencing Center for Infectious Disease"/>
            <person name="Wu L."/>
            <person name="Ma J."/>
        </authorList>
    </citation>
    <scope>NUCLEOTIDE SEQUENCE [LARGE SCALE GENOMIC DNA]</scope>
    <source>
        <strain evidence="11">CGMCC 1.15420</strain>
    </source>
</reference>
<dbReference type="SUPFAM" id="SSF52172">
    <property type="entry name" value="CheY-like"/>
    <property type="match status" value="1"/>
</dbReference>
<evidence type="ECO:0000313" key="10">
    <source>
        <dbReference type="EMBL" id="GGF94986.1"/>
    </source>
</evidence>
<protein>
    <submittedName>
        <fullName evidence="10">DNA-binding response regulator</fullName>
    </submittedName>
</protein>
<feature type="domain" description="Response regulatory" evidence="8">
    <location>
        <begin position="3"/>
        <end position="116"/>
    </location>
</feature>
<keyword evidence="1 6" id="KW-0597">Phosphoprotein</keyword>
<dbReference type="PANTHER" id="PTHR48111:SF43">
    <property type="entry name" value="STAGE 0 SPORULATION PROTEIN A HOMOLOG"/>
    <property type="match status" value="1"/>
</dbReference>
<evidence type="ECO:0000259" key="9">
    <source>
        <dbReference type="PROSITE" id="PS51755"/>
    </source>
</evidence>
<dbReference type="InterPro" id="IPR011006">
    <property type="entry name" value="CheY-like_superfamily"/>
</dbReference>
<feature type="domain" description="OmpR/PhoB-type" evidence="9">
    <location>
        <begin position="127"/>
        <end position="223"/>
    </location>
</feature>
<dbReference type="EMBL" id="BMIW01000008">
    <property type="protein sequence ID" value="GGF94986.1"/>
    <property type="molecule type" value="Genomic_DNA"/>
</dbReference>
<keyword evidence="5" id="KW-0804">Transcription</keyword>
<dbReference type="CDD" id="cd00383">
    <property type="entry name" value="trans_reg_C"/>
    <property type="match status" value="1"/>
</dbReference>
<evidence type="ECO:0000256" key="2">
    <source>
        <dbReference type="ARBA" id="ARBA00023012"/>
    </source>
</evidence>
<dbReference type="Proteomes" id="UP000608420">
    <property type="component" value="Unassembled WGS sequence"/>
</dbReference>
<dbReference type="RefSeq" id="WP_188831407.1">
    <property type="nucleotide sequence ID" value="NZ_BMIW01000008.1"/>
</dbReference>
<gene>
    <name evidence="10" type="ORF">GCM10010913_15660</name>
</gene>
<dbReference type="SMART" id="SM00862">
    <property type="entry name" value="Trans_reg_C"/>
    <property type="match status" value="1"/>
</dbReference>
<evidence type="ECO:0000256" key="4">
    <source>
        <dbReference type="ARBA" id="ARBA00023125"/>
    </source>
</evidence>
<dbReference type="Pfam" id="PF00072">
    <property type="entry name" value="Response_reg"/>
    <property type="match status" value="1"/>
</dbReference>
<evidence type="ECO:0000256" key="1">
    <source>
        <dbReference type="ARBA" id="ARBA00022553"/>
    </source>
</evidence>
<dbReference type="Gene3D" id="3.40.50.2300">
    <property type="match status" value="1"/>
</dbReference>